<feature type="region of interest" description="Disordered" evidence="1">
    <location>
        <begin position="1"/>
        <end position="38"/>
    </location>
</feature>
<protein>
    <submittedName>
        <fullName evidence="2">Uncharacterized protein</fullName>
    </submittedName>
</protein>
<evidence type="ECO:0000313" key="3">
    <source>
        <dbReference type="Proteomes" id="UP000184267"/>
    </source>
</evidence>
<accession>A0A1M2VC61</accession>
<evidence type="ECO:0000256" key="1">
    <source>
        <dbReference type="SAM" id="MobiDB-lite"/>
    </source>
</evidence>
<sequence length="93" mass="10046">MGQKYVFAPSPLRTAFSTSPSTPKGESYTQPRVGGTRPDIAPMREILSAEGGDFEVLQPVQNAARTSSKKQTDDFGSQEARAAWGYNGLPTPR</sequence>
<name>A0A1M2VC61_TRAPU</name>
<feature type="compositionally biased region" description="Polar residues" evidence="1">
    <location>
        <begin position="15"/>
        <end position="30"/>
    </location>
</feature>
<dbReference type="AlphaFoldDB" id="A0A1M2VC61"/>
<evidence type="ECO:0000313" key="2">
    <source>
        <dbReference type="EMBL" id="OJT05106.1"/>
    </source>
</evidence>
<dbReference type="EMBL" id="MNAD01001491">
    <property type="protein sequence ID" value="OJT05106.1"/>
    <property type="molecule type" value="Genomic_DNA"/>
</dbReference>
<gene>
    <name evidence="2" type="ORF">TRAPUB_4171</name>
</gene>
<comment type="caution">
    <text evidence="2">The sequence shown here is derived from an EMBL/GenBank/DDBJ whole genome shotgun (WGS) entry which is preliminary data.</text>
</comment>
<dbReference type="Proteomes" id="UP000184267">
    <property type="component" value="Unassembled WGS sequence"/>
</dbReference>
<organism evidence="2 3">
    <name type="scientific">Trametes pubescens</name>
    <name type="common">White-rot fungus</name>
    <dbReference type="NCBI Taxonomy" id="154538"/>
    <lineage>
        <taxon>Eukaryota</taxon>
        <taxon>Fungi</taxon>
        <taxon>Dikarya</taxon>
        <taxon>Basidiomycota</taxon>
        <taxon>Agaricomycotina</taxon>
        <taxon>Agaricomycetes</taxon>
        <taxon>Polyporales</taxon>
        <taxon>Polyporaceae</taxon>
        <taxon>Trametes</taxon>
    </lineage>
</organism>
<feature type="region of interest" description="Disordered" evidence="1">
    <location>
        <begin position="62"/>
        <end position="93"/>
    </location>
</feature>
<proteinExistence type="predicted"/>
<keyword evidence="3" id="KW-1185">Reference proteome</keyword>
<reference evidence="2 3" key="1">
    <citation type="submission" date="2016-10" db="EMBL/GenBank/DDBJ databases">
        <title>Genome sequence of the basidiomycete white-rot fungus Trametes pubescens.</title>
        <authorList>
            <person name="Makela M.R."/>
            <person name="Granchi Z."/>
            <person name="Peng M."/>
            <person name="De Vries R.P."/>
            <person name="Grigoriev I."/>
            <person name="Riley R."/>
            <person name="Hilden K."/>
        </authorList>
    </citation>
    <scope>NUCLEOTIDE SEQUENCE [LARGE SCALE GENOMIC DNA]</scope>
    <source>
        <strain evidence="2 3">FBCC735</strain>
    </source>
</reference>